<dbReference type="GO" id="GO:0000776">
    <property type="term" value="C:kinetochore"/>
    <property type="evidence" value="ECO:0007669"/>
    <property type="project" value="InterPro"/>
</dbReference>
<evidence type="ECO:0000256" key="6">
    <source>
        <dbReference type="ARBA" id="ARBA00023328"/>
    </source>
</evidence>
<accession>A0A1E3QU83</accession>
<dbReference type="OrthoDB" id="10050372at2759"/>
<evidence type="ECO:0000256" key="4">
    <source>
        <dbReference type="ARBA" id="ARBA00022454"/>
    </source>
</evidence>
<comment type="subcellular location">
    <subcellularLocation>
        <location evidence="2">Chromosome</location>
        <location evidence="2">Centromere</location>
    </subcellularLocation>
    <subcellularLocation>
        <location evidence="1">Nucleus</location>
    </subcellularLocation>
</comment>
<dbReference type="EMBL" id="KV454428">
    <property type="protein sequence ID" value="ODQ81245.1"/>
    <property type="molecule type" value="Genomic_DNA"/>
</dbReference>
<reference evidence="9" key="1">
    <citation type="submission" date="2016-05" db="EMBL/GenBank/DDBJ databases">
        <title>Comparative genomics of biotechnologically important yeasts.</title>
        <authorList>
            <consortium name="DOE Joint Genome Institute"/>
            <person name="Riley R."/>
            <person name="Haridas S."/>
            <person name="Wolfe K.H."/>
            <person name="Lopes M.R."/>
            <person name="Hittinger C.T."/>
            <person name="Goker M."/>
            <person name="Salamov A."/>
            <person name="Wisecaver J."/>
            <person name="Long T.M."/>
            <person name="Aerts A.L."/>
            <person name="Barry K."/>
            <person name="Choi C."/>
            <person name="Clum A."/>
            <person name="Coughlan A.Y."/>
            <person name="Deshpande S."/>
            <person name="Douglass A.P."/>
            <person name="Hanson S.J."/>
            <person name="Klenk H.-P."/>
            <person name="Labutti K."/>
            <person name="Lapidus A."/>
            <person name="Lindquist E."/>
            <person name="Lipzen A."/>
            <person name="Meier-Kolthoff J.P."/>
            <person name="Ohm R.A."/>
            <person name="Otillar R.P."/>
            <person name="Pangilinan J."/>
            <person name="Peng Y."/>
            <person name="Rokas A."/>
            <person name="Rosa C.A."/>
            <person name="Scheuner C."/>
            <person name="Sibirny A.A."/>
            <person name="Slot J.C."/>
            <person name="Stielow J.B."/>
            <person name="Sun H."/>
            <person name="Kurtzman C.P."/>
            <person name="Blackwell M."/>
            <person name="Grigoriev I.V."/>
            <person name="Jeffries T.W."/>
        </authorList>
    </citation>
    <scope>NUCLEOTIDE SEQUENCE [LARGE SCALE GENOMIC DNA]</scope>
    <source>
        <strain evidence="9">NRRL Y-12698</strain>
    </source>
</reference>
<evidence type="ECO:0000256" key="3">
    <source>
        <dbReference type="ARBA" id="ARBA00007321"/>
    </source>
</evidence>
<dbReference type="GO" id="GO:0005634">
    <property type="term" value="C:nucleus"/>
    <property type="evidence" value="ECO:0007669"/>
    <property type="project" value="UniProtKB-SubCell"/>
</dbReference>
<evidence type="ECO:0000313" key="9">
    <source>
        <dbReference type="Proteomes" id="UP000094336"/>
    </source>
</evidence>
<dbReference type="AlphaFoldDB" id="A0A1E3QU83"/>
<evidence type="ECO:0000256" key="1">
    <source>
        <dbReference type="ARBA" id="ARBA00004123"/>
    </source>
</evidence>
<dbReference type="GeneID" id="30150411"/>
<comment type="similarity">
    <text evidence="3">Belongs to the CENP-O/MCM21 family.</text>
</comment>
<evidence type="ECO:0000256" key="7">
    <source>
        <dbReference type="SAM" id="MobiDB-lite"/>
    </source>
</evidence>
<evidence type="ECO:0000313" key="8">
    <source>
        <dbReference type="EMBL" id="ODQ81245.1"/>
    </source>
</evidence>
<dbReference type="InterPro" id="IPR018464">
    <property type="entry name" value="CENP-O"/>
</dbReference>
<evidence type="ECO:0000256" key="5">
    <source>
        <dbReference type="ARBA" id="ARBA00023242"/>
    </source>
</evidence>
<evidence type="ECO:0000256" key="2">
    <source>
        <dbReference type="ARBA" id="ARBA00004584"/>
    </source>
</evidence>
<keyword evidence="9" id="KW-1185">Reference proteome</keyword>
<dbReference type="STRING" id="984486.A0A1E3QU83"/>
<dbReference type="Pfam" id="PF09496">
    <property type="entry name" value="CENP-O"/>
    <property type="match status" value="1"/>
</dbReference>
<gene>
    <name evidence="8" type="ORF">BABINDRAFT_7059</name>
</gene>
<keyword evidence="4" id="KW-0158">Chromosome</keyword>
<name>A0A1E3QU83_9ASCO</name>
<organism evidence="8 9">
    <name type="scientific">Babjeviella inositovora NRRL Y-12698</name>
    <dbReference type="NCBI Taxonomy" id="984486"/>
    <lineage>
        <taxon>Eukaryota</taxon>
        <taxon>Fungi</taxon>
        <taxon>Dikarya</taxon>
        <taxon>Ascomycota</taxon>
        <taxon>Saccharomycotina</taxon>
        <taxon>Pichiomycetes</taxon>
        <taxon>Serinales incertae sedis</taxon>
        <taxon>Babjeviella</taxon>
    </lineage>
</organism>
<sequence>MSSLDDYRQDIHSLSTEIQSLADQRQTLLQTYKQLSNALQRSQTPEPSPEPTTFTSEKERRDHMLFKRQFAGIIVPPSARHLHFDESIASLFEPEMPAKKQKTAASVTPDFVEENAKTIAVNEQLHMENIYRMGGVTLFPLNEQITKIYFPEEKTDPKDEADPLEEMLLGVRIDLTSQTTKTFGKPHYVILRKAVSLGKANVEAKLEWEVFKHTLPQYISLKEHTAWLNVDLQKFGSAIRNELVQYQYKQDLFGPEGVLCQLRLDTGDKLFDRVETDLACMVVRIFLGAEGPGGPVELRLHCHTKSVSKCEVLNTREGDEDIQILKNVRVIKLLTGDFASNTDVMTRKFKQCVEILQA</sequence>
<keyword evidence="5" id="KW-0539">Nucleus</keyword>
<protein>
    <submittedName>
        <fullName evidence="8">Uncharacterized protein</fullName>
    </submittedName>
</protein>
<dbReference type="RefSeq" id="XP_018986573.1">
    <property type="nucleotide sequence ID" value="XM_019132558.1"/>
</dbReference>
<proteinExistence type="inferred from homology"/>
<feature type="compositionally biased region" description="Polar residues" evidence="7">
    <location>
        <begin position="33"/>
        <end position="43"/>
    </location>
</feature>
<keyword evidence="6" id="KW-0137">Centromere</keyword>
<feature type="region of interest" description="Disordered" evidence="7">
    <location>
        <begin position="33"/>
        <end position="60"/>
    </location>
</feature>
<dbReference type="Proteomes" id="UP000094336">
    <property type="component" value="Unassembled WGS sequence"/>
</dbReference>